<protein>
    <submittedName>
        <fullName evidence="2">Transcriptional regulator protein</fullName>
    </submittedName>
</protein>
<dbReference type="PROSITE" id="PS50943">
    <property type="entry name" value="HTH_CROC1"/>
    <property type="match status" value="1"/>
</dbReference>
<dbReference type="SUPFAM" id="SSF47413">
    <property type="entry name" value="lambda repressor-like DNA-binding domains"/>
    <property type="match status" value="1"/>
</dbReference>
<dbReference type="Proteomes" id="UP000185109">
    <property type="component" value="Plasmid pRsp8C3a"/>
</dbReference>
<sequence length="80" mass="8414">MISTSPRPLPAAATAAIASGGNFVKTARKAREYSIEDLSVTCGLTIKEITRIEGGDDADPIKLRRIASALQLGETVLIDS</sequence>
<organism evidence="2 3">
    <name type="scientific">Rhizobium etli 8C-3</name>
    <dbReference type="NCBI Taxonomy" id="538025"/>
    <lineage>
        <taxon>Bacteria</taxon>
        <taxon>Pseudomonadati</taxon>
        <taxon>Pseudomonadota</taxon>
        <taxon>Alphaproteobacteria</taxon>
        <taxon>Hyphomicrobiales</taxon>
        <taxon>Rhizobiaceae</taxon>
        <taxon>Rhizobium/Agrobacterium group</taxon>
        <taxon>Rhizobium</taxon>
    </lineage>
</organism>
<dbReference type="EMBL" id="CP017242">
    <property type="protein sequence ID" value="APO77113.1"/>
    <property type="molecule type" value="Genomic_DNA"/>
</dbReference>
<dbReference type="InterPro" id="IPR001387">
    <property type="entry name" value="Cro/C1-type_HTH"/>
</dbReference>
<keyword evidence="2" id="KW-0614">Plasmid</keyword>
<gene>
    <name evidence="2" type="ORF">AM571_PA00228</name>
</gene>
<name>A0A1L5PAJ7_RHIET</name>
<evidence type="ECO:0000313" key="3">
    <source>
        <dbReference type="Proteomes" id="UP000185109"/>
    </source>
</evidence>
<dbReference type="AlphaFoldDB" id="A0A1L5PAJ7"/>
<dbReference type="Pfam" id="PF01381">
    <property type="entry name" value="HTH_3"/>
    <property type="match status" value="1"/>
</dbReference>
<dbReference type="InterPro" id="IPR010982">
    <property type="entry name" value="Lambda_DNA-bd_dom_sf"/>
</dbReference>
<dbReference type="SMART" id="SM00530">
    <property type="entry name" value="HTH_XRE"/>
    <property type="match status" value="1"/>
</dbReference>
<dbReference type="CDD" id="cd00093">
    <property type="entry name" value="HTH_XRE"/>
    <property type="match status" value="1"/>
</dbReference>
<proteinExistence type="predicted"/>
<feature type="domain" description="HTH cro/C1-type" evidence="1">
    <location>
        <begin position="24"/>
        <end position="78"/>
    </location>
</feature>
<dbReference type="GO" id="GO:0003677">
    <property type="term" value="F:DNA binding"/>
    <property type="evidence" value="ECO:0007669"/>
    <property type="project" value="InterPro"/>
</dbReference>
<evidence type="ECO:0000259" key="1">
    <source>
        <dbReference type="PROSITE" id="PS50943"/>
    </source>
</evidence>
<accession>A0A1L5PAJ7</accession>
<dbReference type="Gene3D" id="1.10.260.40">
    <property type="entry name" value="lambda repressor-like DNA-binding domains"/>
    <property type="match status" value="1"/>
</dbReference>
<dbReference type="RefSeq" id="WP_081377174.1">
    <property type="nucleotide sequence ID" value="NZ_CP017242.1"/>
</dbReference>
<evidence type="ECO:0000313" key="2">
    <source>
        <dbReference type="EMBL" id="APO77113.1"/>
    </source>
</evidence>
<geneLocation type="plasmid" evidence="3">
    <name>prsp8c3a</name>
</geneLocation>
<reference evidence="2 3" key="1">
    <citation type="submission" date="2016-09" db="EMBL/GenBank/DDBJ databases">
        <title>The complete genome sequences of Rhizobium gallicum, symbiovars gallicum and phaseoli, symbionts associated to common bean (Phaseolus vulgaris).</title>
        <authorList>
            <person name="Bustos P."/>
            <person name="Santamaria R.I."/>
            <person name="Perez-Carrascal O.M."/>
            <person name="Juarez S."/>
            <person name="Lozano L."/>
            <person name="Martinez-Flores I."/>
            <person name="Martinez-Romero E."/>
            <person name="Cevallos M."/>
            <person name="Romero D."/>
            <person name="Davila G."/>
            <person name="Gonzalez V."/>
        </authorList>
    </citation>
    <scope>NUCLEOTIDE SEQUENCE [LARGE SCALE GENOMIC DNA]</scope>
    <source>
        <strain evidence="2 3">8C-3</strain>
        <plasmid evidence="3">Plasmid prsp8c3a</plasmid>
    </source>
</reference>